<keyword evidence="2" id="KW-1185">Reference proteome</keyword>
<evidence type="ECO:0000313" key="2">
    <source>
        <dbReference type="Proteomes" id="UP000679690"/>
    </source>
</evidence>
<organism evidence="1 2">
    <name type="scientific">Actinoplanes flavus</name>
    <dbReference type="NCBI Taxonomy" id="2820290"/>
    <lineage>
        <taxon>Bacteria</taxon>
        <taxon>Bacillati</taxon>
        <taxon>Actinomycetota</taxon>
        <taxon>Actinomycetes</taxon>
        <taxon>Micromonosporales</taxon>
        <taxon>Micromonosporaceae</taxon>
        <taxon>Actinoplanes</taxon>
    </lineage>
</organism>
<gene>
    <name evidence="1" type="ORF">J5X75_11275</name>
</gene>
<accession>A0ABS3UH58</accession>
<name>A0ABS3UH58_9ACTN</name>
<sequence length="45" mass="4651">MSFSVARFALVLSILAVTAVVRPVTGAGYEQLTVVSAADNGLIWG</sequence>
<proteinExistence type="predicted"/>
<reference evidence="1 2" key="1">
    <citation type="submission" date="2021-03" db="EMBL/GenBank/DDBJ databases">
        <title>Actinoplanes flavus sp. nov., a novel actinomycete isolated from Coconut Palm rhizosphere soil.</title>
        <authorList>
            <person name="Luo X."/>
        </authorList>
    </citation>
    <scope>NUCLEOTIDE SEQUENCE [LARGE SCALE GENOMIC DNA]</scope>
    <source>
        <strain evidence="1 2">NEAU-H7</strain>
    </source>
</reference>
<dbReference type="RefSeq" id="WP_208467292.1">
    <property type="nucleotide sequence ID" value="NZ_JAGFNS010000006.1"/>
</dbReference>
<comment type="caution">
    <text evidence="1">The sequence shown here is derived from an EMBL/GenBank/DDBJ whole genome shotgun (WGS) entry which is preliminary data.</text>
</comment>
<evidence type="ECO:0000313" key="1">
    <source>
        <dbReference type="EMBL" id="MBO3738104.1"/>
    </source>
</evidence>
<protein>
    <submittedName>
        <fullName evidence="1">Uncharacterized protein</fullName>
    </submittedName>
</protein>
<dbReference type="EMBL" id="JAGFNS010000006">
    <property type="protein sequence ID" value="MBO3738104.1"/>
    <property type="molecule type" value="Genomic_DNA"/>
</dbReference>
<dbReference type="Proteomes" id="UP000679690">
    <property type="component" value="Unassembled WGS sequence"/>
</dbReference>